<dbReference type="HOGENOM" id="CLU_032067_2_0_1"/>
<dbReference type="AlphaFoldDB" id="A0A017SFQ6"/>
<comment type="cofactor">
    <cofactor evidence="1">
        <name>FAD</name>
        <dbReference type="ChEBI" id="CHEBI:57692"/>
    </cofactor>
</comment>
<keyword evidence="4" id="KW-1185">Reference proteome</keyword>
<dbReference type="GO" id="GO:0004497">
    <property type="term" value="F:monooxygenase activity"/>
    <property type="evidence" value="ECO:0007669"/>
    <property type="project" value="UniProtKB-KW"/>
</dbReference>
<accession>A0A017SFQ6</accession>
<dbReference type="STRING" id="1388766.A0A017SFQ6"/>
<sequence length="486" mass="55232">MSKIHITGTATTPFDVLIIGSGISGINAAYHLQTEFPHCRFAILEARDNIGGTWDLFRYPGIRSDSDLYTFGFTWHKWNRSNPIAEGGDILEYLDDAVTSHRLKDRILFNHRVFSLEWYQNSWAVKVQTKDENLQFSSRFLIFATGYYDYQQPLATEIPGLENFQGQVIHPQFWPGKFDYTDKKITVIGSGATAITLVPKLAERAESVTMLQRSPAYIIAASNPVQNKWWTRLLPQSCVYYLRRMWRLVFSQVLFRFCRTFPQIARSLLERGMLKHLPLGVPLDPHFKPRYNPWDQRLCVCPDGDFFKALGSRKATIETGTIKTVDERGIQLTSGQRLEADSIVTATGLKVQVCGGIPIYIDGKMLDLSQKYAWNGLMMQDLPNAALLLGYVNASWTLGADAGMYLTCRVLKYLERNGHKAAVPVLSESGQMVSRPLLDLNSTYLMHAQGSLPKATEQRPWISRTNYFSDMYFARYGDLSAGLRFI</sequence>
<protein>
    <submittedName>
        <fullName evidence="3">Putative flavin-binding monooxygenase</fullName>
    </submittedName>
</protein>
<dbReference type="GeneID" id="63702719"/>
<reference evidence="4" key="1">
    <citation type="journal article" date="2014" name="Nat. Commun.">
        <title>Genomic adaptations of the halophilic Dead Sea filamentous fungus Eurotium rubrum.</title>
        <authorList>
            <person name="Kis-Papo T."/>
            <person name="Weig A.R."/>
            <person name="Riley R."/>
            <person name="Persoh D."/>
            <person name="Salamov A."/>
            <person name="Sun H."/>
            <person name="Lipzen A."/>
            <person name="Wasser S.P."/>
            <person name="Rambold G."/>
            <person name="Grigoriev I.V."/>
            <person name="Nevo E."/>
        </authorList>
    </citation>
    <scope>NUCLEOTIDE SEQUENCE [LARGE SCALE GENOMIC DNA]</scope>
    <source>
        <strain evidence="4">CBS 135680</strain>
    </source>
</reference>
<proteinExistence type="predicted"/>
<dbReference type="InterPro" id="IPR036188">
    <property type="entry name" value="FAD/NAD-bd_sf"/>
</dbReference>
<evidence type="ECO:0000256" key="2">
    <source>
        <dbReference type="ARBA" id="ARBA00023033"/>
    </source>
</evidence>
<keyword evidence="2 3" id="KW-0503">Monooxygenase</keyword>
<name>A0A017SFQ6_ASPRC</name>
<dbReference type="Proteomes" id="UP000019804">
    <property type="component" value="Unassembled WGS sequence"/>
</dbReference>
<dbReference type="Gene3D" id="3.50.50.60">
    <property type="entry name" value="FAD/NAD(P)-binding domain"/>
    <property type="match status" value="2"/>
</dbReference>
<dbReference type="SUPFAM" id="SSF51905">
    <property type="entry name" value="FAD/NAD(P)-binding domain"/>
    <property type="match status" value="2"/>
</dbReference>
<gene>
    <name evidence="3" type="ORF">EURHEDRAFT_59706</name>
</gene>
<dbReference type="PANTHER" id="PTHR43872">
    <property type="entry name" value="MONOOXYGENASE, PUTATIVE (AFU_ORTHOLOGUE AFUA_8G02570)-RELATED"/>
    <property type="match status" value="1"/>
</dbReference>
<dbReference type="PRINTS" id="PR00368">
    <property type="entry name" value="FADPNR"/>
</dbReference>
<dbReference type="InterPro" id="IPR051820">
    <property type="entry name" value="FAD-binding_MO"/>
</dbReference>
<keyword evidence="2 3" id="KW-0560">Oxidoreductase</keyword>
<dbReference type="RefSeq" id="XP_040639162.1">
    <property type="nucleotide sequence ID" value="XM_040787595.1"/>
</dbReference>
<dbReference type="OrthoDB" id="66881at2759"/>
<evidence type="ECO:0000313" key="3">
    <source>
        <dbReference type="EMBL" id="EYE95474.1"/>
    </source>
</evidence>
<organism evidence="3 4">
    <name type="scientific">Aspergillus ruber (strain CBS 135680)</name>
    <dbReference type="NCBI Taxonomy" id="1388766"/>
    <lineage>
        <taxon>Eukaryota</taxon>
        <taxon>Fungi</taxon>
        <taxon>Dikarya</taxon>
        <taxon>Ascomycota</taxon>
        <taxon>Pezizomycotina</taxon>
        <taxon>Eurotiomycetes</taxon>
        <taxon>Eurotiomycetidae</taxon>
        <taxon>Eurotiales</taxon>
        <taxon>Aspergillaceae</taxon>
        <taxon>Aspergillus</taxon>
        <taxon>Aspergillus subgen. Aspergillus</taxon>
    </lineage>
</organism>
<dbReference type="EMBL" id="KK088422">
    <property type="protein sequence ID" value="EYE95474.1"/>
    <property type="molecule type" value="Genomic_DNA"/>
</dbReference>
<dbReference type="Pfam" id="PF13738">
    <property type="entry name" value="Pyr_redox_3"/>
    <property type="match status" value="1"/>
</dbReference>
<evidence type="ECO:0000313" key="4">
    <source>
        <dbReference type="Proteomes" id="UP000019804"/>
    </source>
</evidence>
<evidence type="ECO:0000256" key="1">
    <source>
        <dbReference type="ARBA" id="ARBA00001974"/>
    </source>
</evidence>
<dbReference type="PANTHER" id="PTHR43872:SF1">
    <property type="entry name" value="MONOOXYGENASE, PUTATIVE (AFU_ORTHOLOGUE AFUA_8G02570)-RELATED"/>
    <property type="match status" value="1"/>
</dbReference>